<reference evidence="7 8" key="1">
    <citation type="submission" date="2017-04" db="EMBL/GenBank/DDBJ databases">
        <title>Genome Sequence of the Model Brown-Rot Fungus Postia placenta SB12.</title>
        <authorList>
            <consortium name="DOE Joint Genome Institute"/>
            <person name="Gaskell J."/>
            <person name="Kersten P."/>
            <person name="Larrondo L.F."/>
            <person name="Canessa P."/>
            <person name="Martinez D."/>
            <person name="Hibbett D."/>
            <person name="Schmoll M."/>
            <person name="Kubicek C.P."/>
            <person name="Martinez A.T."/>
            <person name="Yadav J."/>
            <person name="Master E."/>
            <person name="Magnuson J.K."/>
            <person name="James T."/>
            <person name="Yaver D."/>
            <person name="Berka R."/>
            <person name="Labutti K."/>
            <person name="Lipzen A."/>
            <person name="Aerts A."/>
            <person name="Barry K."/>
            <person name="Henrissat B."/>
            <person name="Blanchette R."/>
            <person name="Grigoriev I."/>
            <person name="Cullen D."/>
        </authorList>
    </citation>
    <scope>NUCLEOTIDE SEQUENCE [LARGE SCALE GENOMIC DNA]</scope>
    <source>
        <strain evidence="7 8">MAD-698-R-SB12</strain>
    </source>
</reference>
<dbReference type="InterPro" id="IPR036864">
    <property type="entry name" value="Zn2-C6_fun-type_DNA-bd_sf"/>
</dbReference>
<evidence type="ECO:0000259" key="6">
    <source>
        <dbReference type="PROSITE" id="PS50048"/>
    </source>
</evidence>
<dbReference type="STRING" id="670580.A0A1X6NAW9"/>
<feature type="compositionally biased region" description="Low complexity" evidence="5">
    <location>
        <begin position="76"/>
        <end position="92"/>
    </location>
</feature>
<dbReference type="GO" id="GO:0000981">
    <property type="term" value="F:DNA-binding transcription factor activity, RNA polymerase II-specific"/>
    <property type="evidence" value="ECO:0007669"/>
    <property type="project" value="InterPro"/>
</dbReference>
<name>A0A1X6NAW9_9APHY</name>
<feature type="domain" description="Zn(2)-C6 fungal-type" evidence="6">
    <location>
        <begin position="139"/>
        <end position="169"/>
    </location>
</feature>
<evidence type="ECO:0000256" key="1">
    <source>
        <dbReference type="ARBA" id="ARBA00023015"/>
    </source>
</evidence>
<dbReference type="GO" id="GO:0008270">
    <property type="term" value="F:zinc ion binding"/>
    <property type="evidence" value="ECO:0007669"/>
    <property type="project" value="InterPro"/>
</dbReference>
<keyword evidence="4" id="KW-0539">Nucleus</keyword>
<dbReference type="SMART" id="SM00066">
    <property type="entry name" value="GAL4"/>
    <property type="match status" value="1"/>
</dbReference>
<dbReference type="InterPro" id="IPR001138">
    <property type="entry name" value="Zn2Cys6_DnaBD"/>
</dbReference>
<dbReference type="SUPFAM" id="SSF57701">
    <property type="entry name" value="Zn2/Cys6 DNA-binding domain"/>
    <property type="match status" value="1"/>
</dbReference>
<dbReference type="RefSeq" id="XP_024342380.1">
    <property type="nucleotide sequence ID" value="XM_024476841.1"/>
</dbReference>
<feature type="compositionally biased region" description="Basic and acidic residues" evidence="5">
    <location>
        <begin position="66"/>
        <end position="75"/>
    </location>
</feature>
<keyword evidence="3" id="KW-0804">Transcription</keyword>
<dbReference type="Proteomes" id="UP000194127">
    <property type="component" value="Unassembled WGS sequence"/>
</dbReference>
<dbReference type="GO" id="GO:0003677">
    <property type="term" value="F:DNA binding"/>
    <property type="evidence" value="ECO:0007669"/>
    <property type="project" value="UniProtKB-KW"/>
</dbReference>
<dbReference type="InterPro" id="IPR050675">
    <property type="entry name" value="OAF3"/>
</dbReference>
<evidence type="ECO:0000256" key="4">
    <source>
        <dbReference type="ARBA" id="ARBA00023242"/>
    </source>
</evidence>
<dbReference type="PROSITE" id="PS50048">
    <property type="entry name" value="ZN2_CY6_FUNGAL_2"/>
    <property type="match status" value="1"/>
</dbReference>
<organism evidence="7 8">
    <name type="scientific">Postia placenta MAD-698-R-SB12</name>
    <dbReference type="NCBI Taxonomy" id="670580"/>
    <lineage>
        <taxon>Eukaryota</taxon>
        <taxon>Fungi</taxon>
        <taxon>Dikarya</taxon>
        <taxon>Basidiomycota</taxon>
        <taxon>Agaricomycotina</taxon>
        <taxon>Agaricomycetes</taxon>
        <taxon>Polyporales</taxon>
        <taxon>Adustoporiaceae</taxon>
        <taxon>Rhodonia</taxon>
    </lineage>
</organism>
<keyword evidence="8" id="KW-1185">Reference proteome</keyword>
<dbReference type="GeneID" id="36321792"/>
<accession>A0A1X6NAW9</accession>
<protein>
    <recommendedName>
        <fullName evidence="6">Zn(2)-C6 fungal-type domain-containing protein</fullName>
    </recommendedName>
</protein>
<dbReference type="CDD" id="cd00067">
    <property type="entry name" value="GAL4"/>
    <property type="match status" value="1"/>
</dbReference>
<dbReference type="PROSITE" id="PS00463">
    <property type="entry name" value="ZN2_CY6_FUNGAL_1"/>
    <property type="match status" value="1"/>
</dbReference>
<dbReference type="PANTHER" id="PTHR31069">
    <property type="entry name" value="OLEATE-ACTIVATED TRANSCRIPTION FACTOR 1-RELATED"/>
    <property type="match status" value="1"/>
</dbReference>
<evidence type="ECO:0000313" key="8">
    <source>
        <dbReference type="Proteomes" id="UP000194127"/>
    </source>
</evidence>
<evidence type="ECO:0000256" key="5">
    <source>
        <dbReference type="SAM" id="MobiDB-lite"/>
    </source>
</evidence>
<evidence type="ECO:0000313" key="7">
    <source>
        <dbReference type="EMBL" id="OSX65586.1"/>
    </source>
</evidence>
<sequence length="577" mass="62370">MSASPLFRQILSSQPVPAPTSAAPPELPDVLNMSDVHVISPTPNANESSRKAQRKAQLLQAFQRLLAKDGRKKGDAASAGPSPAAGGSTAPAQRSQTQPVGQRDMLAPPPPPTPSGPRIGVVKASDLAGMSGRVRTPQACELCRERKTKCSGTRPTCKRCFHLGTECVYVLDHKANRAQLRKLREASGLLPKSLRPAQKERRAQRKISPSRLDQIFKLLKSPSQGWSNNSASPVQAPVAAPNPSTSSFEFLNVSPQKTRIGSSPLASMSWTAPDAYSAVPTQTQPNASAMDTSYSMMNMDSDVDAAVAYMMANETLPEAQNHQYQSQGTWDAGLDLNMLAPPMMPTLSASSQASSTYSQSGVDYTPLPTPTDEDIFMTDMFGPDASLPTVATNVDPDEDLPASDSALERELESCMAEIFGATDEEGVVKFHPDYYRDIKPLPVRPRRAAPLVAPPVPPCIMPVSDHSFPLETVNNVYFDESLYDAFRIGVPKTAEAPRIVEITEEATQAQQENFDDIFNFTGEETNAFIVPPSTGSKLQTIMEEPAEMNADQAAYDANMAALWHELFGDGSLQNATF</sequence>
<evidence type="ECO:0000256" key="3">
    <source>
        <dbReference type="ARBA" id="ARBA00023163"/>
    </source>
</evidence>
<dbReference type="PANTHER" id="PTHR31069:SF32">
    <property type="entry name" value="ARGININE METABOLISM REGULATION PROTEIN II"/>
    <property type="match status" value="1"/>
</dbReference>
<proteinExistence type="predicted"/>
<feature type="region of interest" description="Disordered" evidence="5">
    <location>
        <begin position="1"/>
        <end position="121"/>
    </location>
</feature>
<feature type="compositionally biased region" description="Low complexity" evidence="5">
    <location>
        <begin position="55"/>
        <end position="65"/>
    </location>
</feature>
<evidence type="ECO:0000256" key="2">
    <source>
        <dbReference type="ARBA" id="ARBA00023125"/>
    </source>
</evidence>
<keyword evidence="2" id="KW-0238">DNA-binding</keyword>
<dbReference type="Gene3D" id="4.10.240.10">
    <property type="entry name" value="Zn(2)-C6 fungal-type DNA-binding domain"/>
    <property type="match status" value="1"/>
</dbReference>
<gene>
    <name evidence="7" type="ORF">POSPLADRAFT_1032282</name>
</gene>
<dbReference type="Pfam" id="PF00172">
    <property type="entry name" value="Zn_clus"/>
    <property type="match status" value="1"/>
</dbReference>
<dbReference type="EMBL" id="KZ110593">
    <property type="protein sequence ID" value="OSX65586.1"/>
    <property type="molecule type" value="Genomic_DNA"/>
</dbReference>
<keyword evidence="1" id="KW-0805">Transcription regulation</keyword>
<dbReference type="AlphaFoldDB" id="A0A1X6NAW9"/>
<dbReference type="OrthoDB" id="39175at2759"/>